<evidence type="ECO:0000256" key="2">
    <source>
        <dbReference type="ARBA" id="ARBA00022857"/>
    </source>
</evidence>
<dbReference type="SUPFAM" id="SSF51735">
    <property type="entry name" value="NAD(P)-binding Rossmann-fold domains"/>
    <property type="match status" value="1"/>
</dbReference>
<evidence type="ECO:0000256" key="3">
    <source>
        <dbReference type="ARBA" id="ARBA00023002"/>
    </source>
</evidence>
<reference evidence="4" key="2">
    <citation type="journal article" date="2023" name="IMA Fungus">
        <title>Comparative genomic study of the Penicillium genus elucidates a diverse pangenome and 15 lateral gene transfer events.</title>
        <authorList>
            <person name="Petersen C."/>
            <person name="Sorensen T."/>
            <person name="Nielsen M.R."/>
            <person name="Sondergaard T.E."/>
            <person name="Sorensen J.L."/>
            <person name="Fitzpatrick D.A."/>
            <person name="Frisvad J.C."/>
            <person name="Nielsen K.L."/>
        </authorList>
    </citation>
    <scope>NUCLEOTIDE SEQUENCE</scope>
    <source>
        <strain evidence="4">IBT 16125</strain>
    </source>
</reference>
<proteinExistence type="inferred from homology"/>
<evidence type="ECO:0000256" key="1">
    <source>
        <dbReference type="ARBA" id="ARBA00006484"/>
    </source>
</evidence>
<keyword evidence="5" id="KW-1185">Reference proteome</keyword>
<dbReference type="RefSeq" id="XP_056762576.1">
    <property type="nucleotide sequence ID" value="XM_056913727.1"/>
</dbReference>
<organism evidence="4 5">
    <name type="scientific">Penicillium daleae</name>
    <dbReference type="NCBI Taxonomy" id="63821"/>
    <lineage>
        <taxon>Eukaryota</taxon>
        <taxon>Fungi</taxon>
        <taxon>Dikarya</taxon>
        <taxon>Ascomycota</taxon>
        <taxon>Pezizomycotina</taxon>
        <taxon>Eurotiomycetes</taxon>
        <taxon>Eurotiomycetidae</taxon>
        <taxon>Eurotiales</taxon>
        <taxon>Aspergillaceae</taxon>
        <taxon>Penicillium</taxon>
    </lineage>
</organism>
<sequence>MPFFQPKVTPLPSGIDLQGKSAVITGASAGLGLETARQLLTLNLSTLVLAVRNESKGKACMEALLADLDISSKSPTIKILKLDVNDNTSIISFSKTLPQILPVVDILILNAGISRLKHNPSPTGHEESVQVNYLANTLLLATLLPYLTTSASQTGSPTRITWVGSRMHEIMTSFPKKSPLVTHTSILEYLDAKSTISPFSRYADSKLLCAMFMYSLAPRVDPRKIVLNMVCPGMVDTGISDFLPVYWRVLVDLVKAVRARSVEVGGWLIVNAAVVAGEESHGRFLGDKEVLEVSKYIRSEAGREVQENLWDETMVELRKITTLPEELR</sequence>
<name>A0AAD6G064_9EURO</name>
<gene>
    <name evidence="4" type="ORF">N7458_010345</name>
</gene>
<dbReference type="EMBL" id="JAPVEA010000008">
    <property type="protein sequence ID" value="KAJ5439347.1"/>
    <property type="molecule type" value="Genomic_DNA"/>
</dbReference>
<dbReference type="InterPro" id="IPR036291">
    <property type="entry name" value="NAD(P)-bd_dom_sf"/>
</dbReference>
<accession>A0AAD6G064</accession>
<dbReference type="GO" id="GO:0016491">
    <property type="term" value="F:oxidoreductase activity"/>
    <property type="evidence" value="ECO:0007669"/>
    <property type="project" value="UniProtKB-KW"/>
</dbReference>
<keyword evidence="3" id="KW-0560">Oxidoreductase</keyword>
<dbReference type="Gene3D" id="3.40.50.720">
    <property type="entry name" value="NAD(P)-binding Rossmann-like Domain"/>
    <property type="match status" value="1"/>
</dbReference>
<keyword evidence="2" id="KW-0521">NADP</keyword>
<comment type="caution">
    <text evidence="4">The sequence shown here is derived from an EMBL/GenBank/DDBJ whole genome shotgun (WGS) entry which is preliminary data.</text>
</comment>
<dbReference type="Proteomes" id="UP001213681">
    <property type="component" value="Unassembled WGS sequence"/>
</dbReference>
<comment type="similarity">
    <text evidence="1">Belongs to the short-chain dehydrogenases/reductases (SDR) family.</text>
</comment>
<reference evidence="4" key="1">
    <citation type="submission" date="2022-12" db="EMBL/GenBank/DDBJ databases">
        <authorList>
            <person name="Petersen C."/>
        </authorList>
    </citation>
    <scope>NUCLEOTIDE SEQUENCE</scope>
    <source>
        <strain evidence="4">IBT 16125</strain>
    </source>
</reference>
<protein>
    <submittedName>
        <fullName evidence="4">Short-chain dehydrogenase/reductase SDR</fullName>
    </submittedName>
</protein>
<dbReference type="AlphaFoldDB" id="A0AAD6G064"/>
<dbReference type="InterPro" id="IPR002347">
    <property type="entry name" value="SDR_fam"/>
</dbReference>
<dbReference type="Pfam" id="PF00106">
    <property type="entry name" value="adh_short"/>
    <property type="match status" value="1"/>
</dbReference>
<dbReference type="GeneID" id="81603970"/>
<dbReference type="PRINTS" id="PR00081">
    <property type="entry name" value="GDHRDH"/>
</dbReference>
<evidence type="ECO:0000313" key="4">
    <source>
        <dbReference type="EMBL" id="KAJ5439347.1"/>
    </source>
</evidence>
<dbReference type="PANTHER" id="PTHR24320:SF252">
    <property type="entry name" value="DEHYDROGENASE_REDUCTASE FAMILY PROTEIN, PUTATIVE (AFU_ORTHOLOGUE AFUA_3G08550)-RELATED"/>
    <property type="match status" value="1"/>
</dbReference>
<dbReference type="PANTHER" id="PTHR24320">
    <property type="entry name" value="RETINOL DEHYDROGENASE"/>
    <property type="match status" value="1"/>
</dbReference>
<evidence type="ECO:0000313" key="5">
    <source>
        <dbReference type="Proteomes" id="UP001213681"/>
    </source>
</evidence>